<dbReference type="Proteomes" id="UP000194873">
    <property type="component" value="Unassembled WGS sequence"/>
</dbReference>
<dbReference type="Gene3D" id="3.10.180.10">
    <property type="entry name" value="2,3-Dihydroxybiphenyl 1,2-Dioxygenase, domain 1"/>
    <property type="match status" value="1"/>
</dbReference>
<dbReference type="CDD" id="cd06587">
    <property type="entry name" value="VOC"/>
    <property type="match status" value="1"/>
</dbReference>
<sequence length="139" mass="15753">MAEPRTEPTPSSDEATPKVTGVGGIFFFADNPLELTTWYAQNLGFATTEWGASFESSNASRPEERTHLQWSPFKTGDDYFAPSTKGFMLNYRVRNLEGLIQQLRENGVTILDDLVRYDYGSFVHILDPEGNKIELWEPN</sequence>
<name>A0A243W5W0_9BACT</name>
<dbReference type="PANTHER" id="PTHR33993:SF5">
    <property type="entry name" value="GLYOXALASE"/>
    <property type="match status" value="1"/>
</dbReference>
<evidence type="ECO:0000259" key="1">
    <source>
        <dbReference type="Pfam" id="PF00903"/>
    </source>
</evidence>
<evidence type="ECO:0000313" key="3">
    <source>
        <dbReference type="Proteomes" id="UP000194873"/>
    </source>
</evidence>
<feature type="domain" description="Glyoxalase/fosfomycin resistance/dioxygenase" evidence="1">
    <location>
        <begin position="28"/>
        <end position="135"/>
    </location>
</feature>
<dbReference type="InterPro" id="IPR029068">
    <property type="entry name" value="Glyas_Bleomycin-R_OHBP_Dase"/>
</dbReference>
<dbReference type="PANTHER" id="PTHR33993">
    <property type="entry name" value="GLYOXALASE-RELATED"/>
    <property type="match status" value="1"/>
</dbReference>
<accession>A0A243W5W0</accession>
<dbReference type="InterPro" id="IPR004360">
    <property type="entry name" value="Glyas_Fos-R_dOase_dom"/>
</dbReference>
<dbReference type="SUPFAM" id="SSF54593">
    <property type="entry name" value="Glyoxalase/Bleomycin resistance protein/Dihydroxybiphenyl dioxygenase"/>
    <property type="match status" value="1"/>
</dbReference>
<organism evidence="2 3">
    <name type="scientific">Hymenobacter crusticola</name>
    <dbReference type="NCBI Taxonomy" id="1770526"/>
    <lineage>
        <taxon>Bacteria</taxon>
        <taxon>Pseudomonadati</taxon>
        <taxon>Bacteroidota</taxon>
        <taxon>Cytophagia</taxon>
        <taxon>Cytophagales</taxon>
        <taxon>Hymenobacteraceae</taxon>
        <taxon>Hymenobacter</taxon>
    </lineage>
</organism>
<keyword evidence="3" id="KW-1185">Reference proteome</keyword>
<dbReference type="OrthoDB" id="9799428at2"/>
<protein>
    <submittedName>
        <fullName evidence="2">Glyoxalase</fullName>
    </submittedName>
</protein>
<dbReference type="EMBL" id="MTSE01000036">
    <property type="protein sequence ID" value="OUJ69200.1"/>
    <property type="molecule type" value="Genomic_DNA"/>
</dbReference>
<reference evidence="2 3" key="1">
    <citation type="submission" date="2017-01" db="EMBL/GenBank/DDBJ databases">
        <title>A new Hymenobacter.</title>
        <authorList>
            <person name="Liang Y."/>
            <person name="Feng F."/>
        </authorList>
    </citation>
    <scope>NUCLEOTIDE SEQUENCE [LARGE SCALE GENOMIC DNA]</scope>
    <source>
        <strain evidence="2">MIMBbqt21</strain>
    </source>
</reference>
<comment type="caution">
    <text evidence="2">The sequence shown here is derived from an EMBL/GenBank/DDBJ whole genome shotgun (WGS) entry which is preliminary data.</text>
</comment>
<gene>
    <name evidence="2" type="ORF">BXP70_26805</name>
</gene>
<proteinExistence type="predicted"/>
<dbReference type="InterPro" id="IPR052164">
    <property type="entry name" value="Anthracycline_SecMetBiosynth"/>
</dbReference>
<dbReference type="AlphaFoldDB" id="A0A243W5W0"/>
<dbReference type="Pfam" id="PF00903">
    <property type="entry name" value="Glyoxalase"/>
    <property type="match status" value="1"/>
</dbReference>
<evidence type="ECO:0000313" key="2">
    <source>
        <dbReference type="EMBL" id="OUJ69200.1"/>
    </source>
</evidence>